<dbReference type="AlphaFoldDB" id="A0A8R1DUV7"/>
<comment type="similarity">
    <text evidence="1">Belongs to the nuclear hormone receptor family.</text>
</comment>
<sequence>MKPAGVQPKKGNVETGRAFFTKSGLKRNKKFATISPMTVEEQETAMGKKVPKVEVVADVASDWQEDAGFDEEMDEKFTSAIRKLSAPTSSRSTATSTSTTPGPSPMMAHRYSSSSPLDRPRVSSTSTNTNYHDILEMFIREEMKLGERRRLLYSEGDVGTLLGQNKHCPFKSSDIKPLVFHDYRLTIKTHIMLVYEWLQSWPELQELDDFDRMSILRKCVLIHFLLDPSFLSYQIGEPDKLIMQNGGFISTADHHNGVGWEDEEDISGENKRKYYVPMMKHITDEIMPAMHAMRITFEEFVALKTLASFQGGELIGIFGICAHLLWDHLI</sequence>
<dbReference type="Pfam" id="PF00104">
    <property type="entry name" value="Hormone_recep"/>
    <property type="match status" value="1"/>
</dbReference>
<dbReference type="EnsemblMetazoa" id="CJA11298.1">
    <property type="protein sequence ID" value="CJA11298.1"/>
    <property type="gene ID" value="WBGene00130502"/>
</dbReference>
<evidence type="ECO:0000256" key="2">
    <source>
        <dbReference type="ARBA" id="ARBA00023015"/>
    </source>
</evidence>
<evidence type="ECO:0000256" key="1">
    <source>
        <dbReference type="ARBA" id="ARBA00005993"/>
    </source>
</evidence>
<dbReference type="PANTHER" id="PTHR46397:SF5">
    <property type="entry name" value="NUCLEAR HORMONE RECEPTOR FAMILY MEMBER NHR-20"/>
    <property type="match status" value="1"/>
</dbReference>
<feature type="compositionally biased region" description="Low complexity" evidence="5">
    <location>
        <begin position="85"/>
        <end position="101"/>
    </location>
</feature>
<dbReference type="Proteomes" id="UP000005237">
    <property type="component" value="Unassembled WGS sequence"/>
</dbReference>
<dbReference type="SMART" id="SM00430">
    <property type="entry name" value="HOLI"/>
    <property type="match status" value="1"/>
</dbReference>
<evidence type="ECO:0000313" key="7">
    <source>
        <dbReference type="EnsemblMetazoa" id="CJA11298.1"/>
    </source>
</evidence>
<dbReference type="InterPro" id="IPR000536">
    <property type="entry name" value="Nucl_hrmn_rcpt_lig-bd"/>
</dbReference>
<dbReference type="SUPFAM" id="SSF48508">
    <property type="entry name" value="Nuclear receptor ligand-binding domain"/>
    <property type="match status" value="1"/>
</dbReference>
<keyword evidence="8" id="KW-1185">Reference proteome</keyword>
<evidence type="ECO:0000256" key="4">
    <source>
        <dbReference type="ARBA" id="ARBA00023170"/>
    </source>
</evidence>
<reference evidence="8" key="1">
    <citation type="submission" date="2010-08" db="EMBL/GenBank/DDBJ databases">
        <authorList>
            <consortium name="Caenorhabditis japonica Sequencing Consortium"/>
            <person name="Wilson R.K."/>
        </authorList>
    </citation>
    <scope>NUCLEOTIDE SEQUENCE [LARGE SCALE GENOMIC DNA]</scope>
    <source>
        <strain evidence="8">DF5081</strain>
    </source>
</reference>
<feature type="region of interest" description="Disordered" evidence="5">
    <location>
        <begin position="82"/>
        <end position="127"/>
    </location>
</feature>
<evidence type="ECO:0000256" key="3">
    <source>
        <dbReference type="ARBA" id="ARBA00023163"/>
    </source>
</evidence>
<dbReference type="InterPro" id="IPR035500">
    <property type="entry name" value="NHR-like_dom_sf"/>
</dbReference>
<dbReference type="PANTHER" id="PTHR46397">
    <property type="entry name" value="NUCLEAR HORMONE RECEPTOR FAMILY-RELATED"/>
    <property type="match status" value="1"/>
</dbReference>
<reference evidence="7" key="2">
    <citation type="submission" date="2022-06" db="UniProtKB">
        <authorList>
            <consortium name="EnsemblMetazoa"/>
        </authorList>
    </citation>
    <scope>IDENTIFICATION</scope>
    <source>
        <strain evidence="7">DF5081</strain>
    </source>
</reference>
<organism evidence="7 8">
    <name type="scientific">Caenorhabditis japonica</name>
    <dbReference type="NCBI Taxonomy" id="281687"/>
    <lineage>
        <taxon>Eukaryota</taxon>
        <taxon>Metazoa</taxon>
        <taxon>Ecdysozoa</taxon>
        <taxon>Nematoda</taxon>
        <taxon>Chromadorea</taxon>
        <taxon>Rhabditida</taxon>
        <taxon>Rhabditina</taxon>
        <taxon>Rhabditomorpha</taxon>
        <taxon>Rhabditoidea</taxon>
        <taxon>Rhabditidae</taxon>
        <taxon>Peloderinae</taxon>
        <taxon>Caenorhabditis</taxon>
    </lineage>
</organism>
<dbReference type="PROSITE" id="PS51843">
    <property type="entry name" value="NR_LBD"/>
    <property type="match status" value="1"/>
</dbReference>
<keyword evidence="2" id="KW-0805">Transcription regulation</keyword>
<name>A0A8R1DUV7_CAEJA</name>
<evidence type="ECO:0000259" key="6">
    <source>
        <dbReference type="PROSITE" id="PS51843"/>
    </source>
</evidence>
<feature type="compositionally biased region" description="Polar residues" evidence="5">
    <location>
        <begin position="111"/>
        <end position="127"/>
    </location>
</feature>
<dbReference type="Gene3D" id="1.10.565.10">
    <property type="entry name" value="Retinoid X Receptor"/>
    <property type="match status" value="1"/>
</dbReference>
<feature type="domain" description="NR LBD" evidence="6">
    <location>
        <begin position="141"/>
        <end position="330"/>
    </location>
</feature>
<proteinExistence type="inferred from homology"/>
<keyword evidence="4" id="KW-0675">Receptor</keyword>
<evidence type="ECO:0000256" key="5">
    <source>
        <dbReference type="SAM" id="MobiDB-lite"/>
    </source>
</evidence>
<protein>
    <submittedName>
        <fullName evidence="7">NR LBD domain-containing protein</fullName>
    </submittedName>
</protein>
<accession>A0A8R1DUV7</accession>
<evidence type="ECO:0000313" key="8">
    <source>
        <dbReference type="Proteomes" id="UP000005237"/>
    </source>
</evidence>
<keyword evidence="3" id="KW-0804">Transcription</keyword>